<protein>
    <submittedName>
        <fullName evidence="2">Uncharacterized protein</fullName>
    </submittedName>
</protein>
<dbReference type="AlphaFoldDB" id="A0A4Y2QEU7"/>
<dbReference type="Proteomes" id="UP000499080">
    <property type="component" value="Unassembled WGS sequence"/>
</dbReference>
<evidence type="ECO:0000313" key="3">
    <source>
        <dbReference type="Proteomes" id="UP000499080"/>
    </source>
</evidence>
<gene>
    <name evidence="2" type="ORF">AVEN_62140_1</name>
</gene>
<name>A0A4Y2QEU7_ARAVE</name>
<evidence type="ECO:0000313" key="2">
    <source>
        <dbReference type="EMBL" id="GBN61623.1"/>
    </source>
</evidence>
<accession>A0A4Y2QEU7</accession>
<dbReference type="Pfam" id="PF02178">
    <property type="entry name" value="AT_hook"/>
    <property type="match status" value="1"/>
</dbReference>
<comment type="caution">
    <text evidence="2">The sequence shown here is derived from an EMBL/GenBank/DDBJ whole genome shotgun (WGS) entry which is preliminary data.</text>
</comment>
<dbReference type="EMBL" id="BGPR01013661">
    <property type="protein sequence ID" value="GBN61623.1"/>
    <property type="molecule type" value="Genomic_DNA"/>
</dbReference>
<dbReference type="InterPro" id="IPR017956">
    <property type="entry name" value="AT_hook_DNA-bd_motif"/>
</dbReference>
<proteinExistence type="predicted"/>
<dbReference type="OrthoDB" id="6433179at2759"/>
<reference evidence="2 3" key="1">
    <citation type="journal article" date="2019" name="Sci. Rep.">
        <title>Orb-weaving spider Araneus ventricosus genome elucidates the spidroin gene catalogue.</title>
        <authorList>
            <person name="Kono N."/>
            <person name="Nakamura H."/>
            <person name="Ohtoshi R."/>
            <person name="Moran D.A.P."/>
            <person name="Shinohara A."/>
            <person name="Yoshida Y."/>
            <person name="Fujiwara M."/>
            <person name="Mori M."/>
            <person name="Tomita M."/>
            <person name="Arakawa K."/>
        </authorList>
    </citation>
    <scope>NUCLEOTIDE SEQUENCE [LARGE SCALE GENOMIC DNA]</scope>
</reference>
<feature type="region of interest" description="Disordered" evidence="1">
    <location>
        <begin position="1"/>
        <end position="22"/>
    </location>
</feature>
<dbReference type="GO" id="GO:0003677">
    <property type="term" value="F:DNA binding"/>
    <property type="evidence" value="ECO:0007669"/>
    <property type="project" value="InterPro"/>
</dbReference>
<organism evidence="2 3">
    <name type="scientific">Araneus ventricosus</name>
    <name type="common">Orbweaver spider</name>
    <name type="synonym">Epeira ventricosa</name>
    <dbReference type="NCBI Taxonomy" id="182803"/>
    <lineage>
        <taxon>Eukaryota</taxon>
        <taxon>Metazoa</taxon>
        <taxon>Ecdysozoa</taxon>
        <taxon>Arthropoda</taxon>
        <taxon>Chelicerata</taxon>
        <taxon>Arachnida</taxon>
        <taxon>Araneae</taxon>
        <taxon>Araneomorphae</taxon>
        <taxon>Entelegynae</taxon>
        <taxon>Araneoidea</taxon>
        <taxon>Araneidae</taxon>
        <taxon>Araneus</taxon>
    </lineage>
</organism>
<keyword evidence="3" id="KW-1185">Reference proteome</keyword>
<sequence length="85" mass="9357">MSPHTLSSADKGKTSKFFPRRDGPYVILSKRSPTAYEIASLENPRTPIAVYHTPALKELGKVRSNAPILPIRKRGRPRKSVTAGS</sequence>
<evidence type="ECO:0000256" key="1">
    <source>
        <dbReference type="SAM" id="MobiDB-lite"/>
    </source>
</evidence>